<dbReference type="PANTHER" id="PTHR48081">
    <property type="entry name" value="AB HYDROLASE SUPERFAMILY PROTEIN C4A8.06C"/>
    <property type="match status" value="1"/>
</dbReference>
<dbReference type="InterPro" id="IPR029058">
    <property type="entry name" value="AB_hydrolase_fold"/>
</dbReference>
<comment type="similarity">
    <text evidence="1">Belongs to the 'GDXG' lipolytic enzyme family.</text>
</comment>
<name>A0A0C1ZA18_9BACT</name>
<gene>
    <name evidence="4" type="ORF">DB30_06792</name>
</gene>
<keyword evidence="2 4" id="KW-0378">Hydrolase</keyword>
<dbReference type="RefSeq" id="WP_052553651.1">
    <property type="nucleotide sequence ID" value="NZ_JMCC02000073.1"/>
</dbReference>
<evidence type="ECO:0000313" key="4">
    <source>
        <dbReference type="EMBL" id="KIG14449.1"/>
    </source>
</evidence>
<dbReference type="PANTHER" id="PTHR48081:SF8">
    <property type="entry name" value="ALPHA_BETA HYDROLASE FOLD-3 DOMAIN-CONTAINING PROTEIN-RELATED"/>
    <property type="match status" value="1"/>
</dbReference>
<protein>
    <submittedName>
        <fullName evidence="4">6-hexanolactone hydrolase</fullName>
    </submittedName>
</protein>
<reference evidence="4 5" key="1">
    <citation type="submission" date="2014-12" db="EMBL/GenBank/DDBJ databases">
        <title>Genome assembly of Enhygromyxa salina DSM 15201.</title>
        <authorList>
            <person name="Sharma G."/>
            <person name="Subramanian S."/>
        </authorList>
    </citation>
    <scope>NUCLEOTIDE SEQUENCE [LARGE SCALE GENOMIC DNA]</scope>
    <source>
        <strain evidence="4 5">DSM 15201</strain>
    </source>
</reference>
<evidence type="ECO:0000313" key="5">
    <source>
        <dbReference type="Proteomes" id="UP000031599"/>
    </source>
</evidence>
<dbReference type="SUPFAM" id="SSF53474">
    <property type="entry name" value="alpha/beta-Hydrolases"/>
    <property type="match status" value="1"/>
</dbReference>
<dbReference type="InterPro" id="IPR002168">
    <property type="entry name" value="Lipase_GDXG_HIS_AS"/>
</dbReference>
<dbReference type="InterPro" id="IPR050300">
    <property type="entry name" value="GDXG_lipolytic_enzyme"/>
</dbReference>
<comment type="caution">
    <text evidence="4">The sequence shown here is derived from an EMBL/GenBank/DDBJ whole genome shotgun (WGS) entry which is preliminary data.</text>
</comment>
<dbReference type="Pfam" id="PF07859">
    <property type="entry name" value="Abhydrolase_3"/>
    <property type="match status" value="1"/>
</dbReference>
<dbReference type="Proteomes" id="UP000031599">
    <property type="component" value="Unassembled WGS sequence"/>
</dbReference>
<dbReference type="GO" id="GO:0016787">
    <property type="term" value="F:hydrolase activity"/>
    <property type="evidence" value="ECO:0007669"/>
    <property type="project" value="UniProtKB-KW"/>
</dbReference>
<organism evidence="4 5">
    <name type="scientific">Enhygromyxa salina</name>
    <dbReference type="NCBI Taxonomy" id="215803"/>
    <lineage>
        <taxon>Bacteria</taxon>
        <taxon>Pseudomonadati</taxon>
        <taxon>Myxococcota</taxon>
        <taxon>Polyangia</taxon>
        <taxon>Nannocystales</taxon>
        <taxon>Nannocystaceae</taxon>
        <taxon>Enhygromyxa</taxon>
    </lineage>
</organism>
<dbReference type="AlphaFoldDB" id="A0A0C1ZA18"/>
<sequence length="316" mass="33933">MSKTTQIRDQMRTMIANDLAPLLGADVPIEVQRGTLDALGSQAEIPTGVLVERDTFGGVAVERLTPLSRAERVVIYVHGGGYCSGSCDSHRALAARVATVCRAQCIVPEYRLAPEHPFPAGLQDLMAVYRALLRQGTAASQIIFAGDSAGCALMVSMALLAKDTHLPQPRAIVMLSPWLDPTLSGPTMTSLADVDPWITAAGCELMVRAYGANPELALASPLKADLRGLPPILIHVGGQEILLSDSTRFEQRARAAGVDVRVDIYEDLWHVWHFFAPALPDANQALEAIGEHVEAWFGDATVPAADFDPRPRLANG</sequence>
<dbReference type="EMBL" id="JMCC02000073">
    <property type="protein sequence ID" value="KIG14449.1"/>
    <property type="molecule type" value="Genomic_DNA"/>
</dbReference>
<dbReference type="InterPro" id="IPR013094">
    <property type="entry name" value="AB_hydrolase_3"/>
</dbReference>
<evidence type="ECO:0000256" key="1">
    <source>
        <dbReference type="ARBA" id="ARBA00010515"/>
    </source>
</evidence>
<dbReference type="Gene3D" id="3.40.50.1820">
    <property type="entry name" value="alpha/beta hydrolase"/>
    <property type="match status" value="1"/>
</dbReference>
<accession>A0A0C1ZA18</accession>
<proteinExistence type="inferred from homology"/>
<evidence type="ECO:0000259" key="3">
    <source>
        <dbReference type="Pfam" id="PF07859"/>
    </source>
</evidence>
<feature type="domain" description="Alpha/beta hydrolase fold-3" evidence="3">
    <location>
        <begin position="74"/>
        <end position="273"/>
    </location>
</feature>
<evidence type="ECO:0000256" key="2">
    <source>
        <dbReference type="ARBA" id="ARBA00022801"/>
    </source>
</evidence>
<dbReference type="PROSITE" id="PS01173">
    <property type="entry name" value="LIPASE_GDXG_HIS"/>
    <property type="match status" value="1"/>
</dbReference>